<reference evidence="4" key="2">
    <citation type="submission" date="2021-12" db="EMBL/GenBank/DDBJ databases">
        <title>Resequencing data analysis of finger millet.</title>
        <authorList>
            <person name="Hatakeyama M."/>
            <person name="Aluri S."/>
            <person name="Balachadran M.T."/>
            <person name="Sivarajan S.R."/>
            <person name="Poveda L."/>
            <person name="Shimizu-Inatsugi R."/>
            <person name="Schlapbach R."/>
            <person name="Sreeman S.M."/>
            <person name="Shimizu K.K."/>
        </authorList>
    </citation>
    <scope>NUCLEOTIDE SEQUENCE</scope>
</reference>
<feature type="domain" description="DUF7032" evidence="3">
    <location>
        <begin position="177"/>
        <end position="283"/>
    </location>
</feature>
<evidence type="ECO:0000256" key="1">
    <source>
        <dbReference type="PROSITE-ProRule" id="PRU00259"/>
    </source>
</evidence>
<evidence type="ECO:0000256" key="2">
    <source>
        <dbReference type="SAM" id="SignalP"/>
    </source>
</evidence>
<feature type="repeat" description="ARM" evidence="1">
    <location>
        <begin position="474"/>
        <end position="521"/>
    </location>
</feature>
<dbReference type="Gene3D" id="1.25.10.10">
    <property type="entry name" value="Leucine-rich Repeat Variant"/>
    <property type="match status" value="3"/>
</dbReference>
<protein>
    <recommendedName>
        <fullName evidence="3">DUF7032 domain-containing protein</fullName>
    </recommendedName>
</protein>
<accession>A0AAV5D1W6</accession>
<dbReference type="InterPro" id="IPR011989">
    <property type="entry name" value="ARM-like"/>
</dbReference>
<keyword evidence="5" id="KW-1185">Reference proteome</keyword>
<dbReference type="InterPro" id="IPR054296">
    <property type="entry name" value="DUF7032"/>
</dbReference>
<evidence type="ECO:0000259" key="3">
    <source>
        <dbReference type="Pfam" id="PF23005"/>
    </source>
</evidence>
<reference evidence="4" key="1">
    <citation type="journal article" date="2018" name="DNA Res.">
        <title>Multiple hybrid de novo genome assembly of finger millet, an orphan allotetraploid crop.</title>
        <authorList>
            <person name="Hatakeyama M."/>
            <person name="Aluri S."/>
            <person name="Balachadran M.T."/>
            <person name="Sivarajan S.R."/>
            <person name="Patrignani A."/>
            <person name="Gruter S."/>
            <person name="Poveda L."/>
            <person name="Shimizu-Inatsugi R."/>
            <person name="Baeten J."/>
            <person name="Francoijs K.J."/>
            <person name="Nataraja K.N."/>
            <person name="Reddy Y.A.N."/>
            <person name="Phadnis S."/>
            <person name="Ravikumar R.L."/>
            <person name="Schlapbach R."/>
            <person name="Sreeman S.M."/>
            <person name="Shimizu K.K."/>
        </authorList>
    </citation>
    <scope>NUCLEOTIDE SEQUENCE</scope>
</reference>
<evidence type="ECO:0000313" key="4">
    <source>
        <dbReference type="EMBL" id="GJN04918.1"/>
    </source>
</evidence>
<dbReference type="SMART" id="SM00185">
    <property type="entry name" value="ARM"/>
    <property type="match status" value="10"/>
</dbReference>
<dbReference type="PANTHER" id="PTHR46043">
    <property type="entry name" value="ARM REPEAT SUPERFAMILY PROTEIN"/>
    <property type="match status" value="1"/>
</dbReference>
<dbReference type="PROSITE" id="PS50176">
    <property type="entry name" value="ARM_REPEAT"/>
    <property type="match status" value="2"/>
</dbReference>
<evidence type="ECO:0000313" key="5">
    <source>
        <dbReference type="Proteomes" id="UP001054889"/>
    </source>
</evidence>
<keyword evidence="2" id="KW-0732">Signal</keyword>
<dbReference type="InterPro" id="IPR016024">
    <property type="entry name" value="ARM-type_fold"/>
</dbReference>
<dbReference type="AlphaFoldDB" id="A0AAV5D1W6"/>
<sequence>MILARILKGILLRIVLLGSPLDRNPPHHVLLGHRSGFGYLLLSGHTMSTITDRIITGRRVDVTSCENIVEPVLENWSKRMEAKTSKTDCEQIRMCLKIGIQCLEFVKENRPSTKEILQILYTWEEINNGYASDKETYKLVRATQLGAEYSVVLSTNELSETAREETAEETAARVGGMVPAALDAVRAAARFPGRWKAIAANLEKLRACLQNPCSHHPCQLETYNNSLCREVLQSVADTLAEVTDLAGRCTEDLWKKVKPSTVDGVAVKLDVSLRDCELLVKIGELYEDTSSLPALDDTSTCVDVREVQRLLAWLEMSHTEAKILALDGLLEALHKDEKRVVSMLHIDNVSAMVQPLTASWPEVIRQKAATVVCHVAGSEDGWRLLESEVALPPLISLAKSYSQVSRQKAVVTLHHLSSASRSTARAIVSHCGVGPLTKMCSDKWCDPVSHSAAAGTLKNIFTAMDFRHSVDNHGIVGVMVDLLDRAEVAPESKEHAAECLKDFTSRDDDDGLRRAVVSEGGLRALLLYHLGDTDDRHETVVSAIRSLVGVISTTSGSADDATRRMKRLVGEQGCVPLLVRMIQEVGNSNSAREVAVEMLASLATYPLNATTMSEDDKCVPALVQLLVESAGSPICRHKAVVLLHIVSSKSHSSGWVIASLGGIDPLIQMCRHKRIDSMSQSAAAGTLKNISEVPDLRQSLAKHGIVSVMVDLLDCGDAVLASKDHAAECLMNLTSSRANDGGLQRDIVSEGGLRALLLYLGDTDQDRLQPHRVAVSAIRNLVGVISTTSGLADDDDTATTMKRVAGEQGCVPLLVRTMQDGASYTAREVAVHALASLATYPPNAREMDVDDKCVPALVQLLNLIPDSTITAIMDAVQCLLLLESTKRWRKLMISHGAKRYLKKLTDMDVQGATELLQRLERGSLRSLFSGSKQ</sequence>
<dbReference type="SUPFAM" id="SSF48371">
    <property type="entry name" value="ARM repeat"/>
    <property type="match status" value="2"/>
</dbReference>
<dbReference type="PANTHER" id="PTHR46043:SF1">
    <property type="entry name" value="OS03G0116900 PROTEIN"/>
    <property type="match status" value="1"/>
</dbReference>
<feature type="signal peptide" evidence="2">
    <location>
        <begin position="1"/>
        <end position="18"/>
    </location>
</feature>
<name>A0AAV5D1W6_ELECO</name>
<feature type="chain" id="PRO_5043450441" description="DUF7032 domain-containing protein" evidence="2">
    <location>
        <begin position="19"/>
        <end position="933"/>
    </location>
</feature>
<proteinExistence type="predicted"/>
<dbReference type="EMBL" id="BQKI01000011">
    <property type="protein sequence ID" value="GJN04918.1"/>
    <property type="molecule type" value="Genomic_DNA"/>
</dbReference>
<comment type="caution">
    <text evidence="4">The sequence shown here is derived from an EMBL/GenBank/DDBJ whole genome shotgun (WGS) entry which is preliminary data.</text>
</comment>
<dbReference type="Pfam" id="PF23005">
    <property type="entry name" value="DUF7032"/>
    <property type="match status" value="1"/>
</dbReference>
<dbReference type="Proteomes" id="UP001054889">
    <property type="component" value="Unassembled WGS sequence"/>
</dbReference>
<feature type="repeat" description="ARM" evidence="1">
    <location>
        <begin position="661"/>
        <end position="691"/>
    </location>
</feature>
<gene>
    <name evidence="4" type="primary">ga22502</name>
    <name evidence="4" type="ORF">PR202_ga22502</name>
</gene>
<dbReference type="InterPro" id="IPR000225">
    <property type="entry name" value="Armadillo"/>
</dbReference>
<organism evidence="4 5">
    <name type="scientific">Eleusine coracana subsp. coracana</name>
    <dbReference type="NCBI Taxonomy" id="191504"/>
    <lineage>
        <taxon>Eukaryota</taxon>
        <taxon>Viridiplantae</taxon>
        <taxon>Streptophyta</taxon>
        <taxon>Embryophyta</taxon>
        <taxon>Tracheophyta</taxon>
        <taxon>Spermatophyta</taxon>
        <taxon>Magnoliopsida</taxon>
        <taxon>Liliopsida</taxon>
        <taxon>Poales</taxon>
        <taxon>Poaceae</taxon>
        <taxon>PACMAD clade</taxon>
        <taxon>Chloridoideae</taxon>
        <taxon>Cynodonteae</taxon>
        <taxon>Eleusininae</taxon>
        <taxon>Eleusine</taxon>
    </lineage>
</organism>